<dbReference type="InterPro" id="IPR004143">
    <property type="entry name" value="BPL_LPL_catalytic"/>
</dbReference>
<keyword evidence="3" id="KW-1185">Reference proteome</keyword>
<proteinExistence type="predicted"/>
<dbReference type="AlphaFoldDB" id="A0A367L2D8"/>
<dbReference type="PANTHER" id="PTHR10993">
    <property type="entry name" value="OCTANOYLTRANSFERASE"/>
    <property type="match status" value="1"/>
</dbReference>
<reference evidence="2 3" key="1">
    <citation type="journal article" date="2015" name="BMC Genomics">
        <title>Insights from the genome of Ophiocordyceps polyrhachis-furcata to pathogenicity and host specificity in insect fungi.</title>
        <authorList>
            <person name="Wichadakul D."/>
            <person name="Kobmoo N."/>
            <person name="Ingsriswang S."/>
            <person name="Tangphatsornruang S."/>
            <person name="Chantasingh D."/>
            <person name="Luangsa-ard J.J."/>
            <person name="Eurwilaichitr L."/>
        </authorList>
    </citation>
    <scope>NUCLEOTIDE SEQUENCE [LARGE SCALE GENOMIC DNA]</scope>
    <source>
        <strain evidence="2 3">BCC 54312</strain>
    </source>
</reference>
<name>A0A367L2D8_9HYPO</name>
<dbReference type="SUPFAM" id="SSF55681">
    <property type="entry name" value="Class II aaRS and biotin synthetases"/>
    <property type="match status" value="1"/>
</dbReference>
<dbReference type="OrthoDB" id="6132759at2759"/>
<organism evidence="2 3">
    <name type="scientific">Ophiocordyceps polyrhachis-furcata BCC 54312</name>
    <dbReference type="NCBI Taxonomy" id="1330021"/>
    <lineage>
        <taxon>Eukaryota</taxon>
        <taxon>Fungi</taxon>
        <taxon>Dikarya</taxon>
        <taxon>Ascomycota</taxon>
        <taxon>Pezizomycotina</taxon>
        <taxon>Sordariomycetes</taxon>
        <taxon>Hypocreomycetidae</taxon>
        <taxon>Hypocreales</taxon>
        <taxon>Ophiocordycipitaceae</taxon>
        <taxon>Ophiocordyceps</taxon>
    </lineage>
</organism>
<accession>A0A367L2D8</accession>
<dbReference type="EMBL" id="LKCN02000018">
    <property type="protein sequence ID" value="RCI08584.1"/>
    <property type="molecule type" value="Genomic_DNA"/>
</dbReference>
<dbReference type="PANTHER" id="PTHR10993:SF7">
    <property type="entry name" value="LIPOYLTRANSFERASE 2, MITOCHONDRIAL-RELATED"/>
    <property type="match status" value="1"/>
</dbReference>
<feature type="domain" description="BPL/LPL catalytic" evidence="1">
    <location>
        <begin position="75"/>
        <end position="283"/>
    </location>
</feature>
<protein>
    <recommendedName>
        <fullName evidence="1">BPL/LPL catalytic domain-containing protein</fullName>
    </recommendedName>
</protein>
<gene>
    <name evidence="2" type="ORF">L249_4696</name>
</gene>
<dbReference type="GO" id="GO:0033819">
    <property type="term" value="F:lipoyl(octanoyl) transferase activity"/>
    <property type="evidence" value="ECO:0007669"/>
    <property type="project" value="TreeGrafter"/>
</dbReference>
<dbReference type="Gene3D" id="3.30.930.10">
    <property type="entry name" value="Bira Bifunctional Protein, Domain 2"/>
    <property type="match status" value="1"/>
</dbReference>
<evidence type="ECO:0000259" key="1">
    <source>
        <dbReference type="PROSITE" id="PS51733"/>
    </source>
</evidence>
<dbReference type="PROSITE" id="PS51733">
    <property type="entry name" value="BPL_LPL_CATALYTIC"/>
    <property type="match status" value="1"/>
</dbReference>
<evidence type="ECO:0000313" key="3">
    <source>
        <dbReference type="Proteomes" id="UP000253664"/>
    </source>
</evidence>
<evidence type="ECO:0000313" key="2">
    <source>
        <dbReference type="EMBL" id="RCI08584.1"/>
    </source>
</evidence>
<sequence>MPRHVVARTSLRPQLRPLVSIKPRARRLSLLTHRHLVDNDDDDDQGLVSYDFAQGVQEEHRRHLLAWKAQPDHAKPPGPLLLSFESKPTFTLGRRQHLLAEDEAARLLQPLHVISGSVRAFTPVVAKTGRGGLTTYHGPGQVVLWPVVDLRSPLYPAYGVADYADHLQNATRRLLENVFGIRTMTVPDEPGVWVSADEAGPRRKIAAVGVHHRRYVAALGVAVNVHVCVSGHENLNPWARFVPCGLEDRLVTSVAAEMGHRAPGEWDLASLARRWAAIFEEGLLDKGRRVYPDPRPCQDVRVPLPIGFVVSYLDVGFIACETPSDRRERRFPSSARGVRNVDWH</sequence>
<dbReference type="Proteomes" id="UP000253664">
    <property type="component" value="Unassembled WGS sequence"/>
</dbReference>
<dbReference type="Pfam" id="PF21948">
    <property type="entry name" value="LplA-B_cat"/>
    <property type="match status" value="1"/>
</dbReference>
<comment type="caution">
    <text evidence="2">The sequence shown here is derived from an EMBL/GenBank/DDBJ whole genome shotgun (WGS) entry which is preliminary data.</text>
</comment>
<dbReference type="GO" id="GO:0009249">
    <property type="term" value="P:protein lipoylation"/>
    <property type="evidence" value="ECO:0007669"/>
    <property type="project" value="TreeGrafter"/>
</dbReference>
<dbReference type="InterPro" id="IPR045864">
    <property type="entry name" value="aa-tRNA-synth_II/BPL/LPL"/>
</dbReference>